<dbReference type="Pfam" id="PF25418">
    <property type="entry name" value="DUF7890"/>
    <property type="match status" value="1"/>
</dbReference>
<dbReference type="EMBL" id="CM018045">
    <property type="protein sequence ID" value="KAA8528232.1"/>
    <property type="molecule type" value="Genomic_DNA"/>
</dbReference>
<dbReference type="PANTHER" id="PTHR36782:SF1">
    <property type="entry name" value="CALCIUM UNIPORTER PROTEIN"/>
    <property type="match status" value="1"/>
</dbReference>
<dbReference type="PANTHER" id="PTHR36782">
    <property type="entry name" value="BNAC03G62080D PROTEIN"/>
    <property type="match status" value="1"/>
</dbReference>
<evidence type="ECO:0000259" key="2">
    <source>
        <dbReference type="Pfam" id="PF25418"/>
    </source>
</evidence>
<reference evidence="3 4" key="1">
    <citation type="submission" date="2019-09" db="EMBL/GenBank/DDBJ databases">
        <title>A chromosome-level genome assembly of the Chinese tupelo Nyssa sinensis.</title>
        <authorList>
            <person name="Yang X."/>
            <person name="Kang M."/>
            <person name="Yang Y."/>
            <person name="Xiong H."/>
            <person name="Wang M."/>
            <person name="Zhang Z."/>
            <person name="Wang Z."/>
            <person name="Wu H."/>
            <person name="Ma T."/>
            <person name="Liu J."/>
            <person name="Xi Z."/>
        </authorList>
    </citation>
    <scope>NUCLEOTIDE SEQUENCE [LARGE SCALE GENOMIC DNA]</scope>
    <source>
        <strain evidence="3">J267</strain>
        <tissue evidence="3">Leaf</tissue>
    </source>
</reference>
<proteinExistence type="predicted"/>
<keyword evidence="4" id="KW-1185">Reference proteome</keyword>
<gene>
    <name evidence="3" type="ORF">F0562_035517</name>
</gene>
<feature type="region of interest" description="Disordered" evidence="1">
    <location>
        <begin position="39"/>
        <end position="68"/>
    </location>
</feature>
<organism evidence="3 4">
    <name type="scientific">Nyssa sinensis</name>
    <dbReference type="NCBI Taxonomy" id="561372"/>
    <lineage>
        <taxon>Eukaryota</taxon>
        <taxon>Viridiplantae</taxon>
        <taxon>Streptophyta</taxon>
        <taxon>Embryophyta</taxon>
        <taxon>Tracheophyta</taxon>
        <taxon>Spermatophyta</taxon>
        <taxon>Magnoliopsida</taxon>
        <taxon>eudicotyledons</taxon>
        <taxon>Gunneridae</taxon>
        <taxon>Pentapetalae</taxon>
        <taxon>asterids</taxon>
        <taxon>Cornales</taxon>
        <taxon>Nyssaceae</taxon>
        <taxon>Nyssa</taxon>
    </lineage>
</organism>
<evidence type="ECO:0000313" key="4">
    <source>
        <dbReference type="Proteomes" id="UP000325577"/>
    </source>
</evidence>
<feature type="compositionally biased region" description="Basic and acidic residues" evidence="1">
    <location>
        <begin position="46"/>
        <end position="68"/>
    </location>
</feature>
<protein>
    <recommendedName>
        <fullName evidence="2">DUF7890 domain-containing protein</fullName>
    </recommendedName>
</protein>
<evidence type="ECO:0000313" key="3">
    <source>
        <dbReference type="EMBL" id="KAA8528232.1"/>
    </source>
</evidence>
<sequence length="126" mass="14167">MLSLLRSPIHEISFNGILKAGKQKVPNYVYRDELDKKPSTRKLKKRADGEAKALLQREKGQKKFEQKSNGCIEEREGLRVKILMTKEEAARLLSKCKAGGVLEFKDVAKELVGIPTSRVKSEIPSS</sequence>
<dbReference type="Proteomes" id="UP000325577">
    <property type="component" value="Linkage Group LG21"/>
</dbReference>
<evidence type="ECO:0000256" key="1">
    <source>
        <dbReference type="SAM" id="MobiDB-lite"/>
    </source>
</evidence>
<name>A0A5J5AED0_9ASTE</name>
<accession>A0A5J5AED0</accession>
<dbReference type="InterPro" id="IPR057212">
    <property type="entry name" value="DUF7890"/>
</dbReference>
<dbReference type="AlphaFoldDB" id="A0A5J5AED0"/>
<dbReference type="OrthoDB" id="1077969at2759"/>
<feature type="domain" description="DUF7890" evidence="2">
    <location>
        <begin position="76"/>
        <end position="120"/>
    </location>
</feature>